<dbReference type="PANTHER" id="PTHR47893">
    <property type="entry name" value="REGULATORY PROTEIN PCHR"/>
    <property type="match status" value="1"/>
</dbReference>
<evidence type="ECO:0000313" key="5">
    <source>
        <dbReference type="EMBL" id="TPW28959.1"/>
    </source>
</evidence>
<keyword evidence="2" id="KW-0804">Transcription</keyword>
<protein>
    <submittedName>
        <fullName evidence="5">Helix-turn-helix transcriptional regulator</fullName>
    </submittedName>
</protein>
<dbReference type="SUPFAM" id="SSF46689">
    <property type="entry name" value="Homeodomain-like"/>
    <property type="match status" value="2"/>
</dbReference>
<evidence type="ECO:0000259" key="4">
    <source>
        <dbReference type="PROSITE" id="PS01124"/>
    </source>
</evidence>
<comment type="caution">
    <text evidence="5">The sequence shown here is derived from an EMBL/GenBank/DDBJ whole genome shotgun (WGS) entry which is preliminary data.</text>
</comment>
<organism evidence="5 6">
    <name type="scientific">Pararhizobium mangrovi</name>
    <dbReference type="NCBI Taxonomy" id="2590452"/>
    <lineage>
        <taxon>Bacteria</taxon>
        <taxon>Pseudomonadati</taxon>
        <taxon>Pseudomonadota</taxon>
        <taxon>Alphaproteobacteria</taxon>
        <taxon>Hyphomicrobiales</taxon>
        <taxon>Rhizobiaceae</taxon>
        <taxon>Rhizobium/Agrobacterium group</taxon>
        <taxon>Pararhizobium</taxon>
    </lineage>
</organism>
<dbReference type="PROSITE" id="PS01124">
    <property type="entry name" value="HTH_ARAC_FAMILY_2"/>
    <property type="match status" value="1"/>
</dbReference>
<feature type="compositionally biased region" description="Basic residues" evidence="3">
    <location>
        <begin position="118"/>
        <end position="131"/>
    </location>
</feature>
<dbReference type="Gene3D" id="1.10.10.60">
    <property type="entry name" value="Homeodomain-like"/>
    <property type="match status" value="2"/>
</dbReference>
<dbReference type="InterPro" id="IPR053142">
    <property type="entry name" value="PchR_regulatory_protein"/>
</dbReference>
<dbReference type="Proteomes" id="UP000320314">
    <property type="component" value="Unassembled WGS sequence"/>
</dbReference>
<dbReference type="InterPro" id="IPR018060">
    <property type="entry name" value="HTH_AraC"/>
</dbReference>
<proteinExistence type="predicted"/>
<dbReference type="SMART" id="SM00342">
    <property type="entry name" value="HTH_ARAC"/>
    <property type="match status" value="1"/>
</dbReference>
<evidence type="ECO:0000256" key="2">
    <source>
        <dbReference type="ARBA" id="ARBA00023163"/>
    </source>
</evidence>
<dbReference type="EMBL" id="VHLH01000013">
    <property type="protein sequence ID" value="TPW28959.1"/>
    <property type="molecule type" value="Genomic_DNA"/>
</dbReference>
<feature type="domain" description="HTH araC/xylS-type" evidence="4">
    <location>
        <begin position="382"/>
        <end position="479"/>
    </location>
</feature>
<dbReference type="GO" id="GO:0003700">
    <property type="term" value="F:DNA-binding transcription factor activity"/>
    <property type="evidence" value="ECO:0007669"/>
    <property type="project" value="InterPro"/>
</dbReference>
<keyword evidence="6" id="KW-1185">Reference proteome</keyword>
<evidence type="ECO:0000256" key="3">
    <source>
        <dbReference type="SAM" id="MobiDB-lite"/>
    </source>
</evidence>
<feature type="region of interest" description="Disordered" evidence="3">
    <location>
        <begin position="78"/>
        <end position="131"/>
    </location>
</feature>
<accession>A0A506U8R6</accession>
<dbReference type="Pfam" id="PF12833">
    <property type="entry name" value="HTH_18"/>
    <property type="match status" value="1"/>
</dbReference>
<keyword evidence="1" id="KW-0805">Transcription regulation</keyword>
<dbReference type="GO" id="GO:0043565">
    <property type="term" value="F:sequence-specific DNA binding"/>
    <property type="evidence" value="ECO:0007669"/>
    <property type="project" value="InterPro"/>
</dbReference>
<dbReference type="OrthoDB" id="7363396at2"/>
<dbReference type="PANTHER" id="PTHR47893:SF1">
    <property type="entry name" value="REGULATORY PROTEIN PCHR"/>
    <property type="match status" value="1"/>
</dbReference>
<feature type="region of interest" description="Disordered" evidence="3">
    <location>
        <begin position="179"/>
        <end position="203"/>
    </location>
</feature>
<reference evidence="5 6" key="1">
    <citation type="submission" date="2019-06" db="EMBL/GenBank/DDBJ databases">
        <authorList>
            <person name="Li M."/>
        </authorList>
    </citation>
    <scope>NUCLEOTIDE SEQUENCE [LARGE SCALE GENOMIC DNA]</scope>
    <source>
        <strain evidence="5 6">BGMRC6574</strain>
    </source>
</reference>
<name>A0A506U8R6_9HYPH</name>
<sequence>MVRCHHGKGQFCIRSFPAGEGATSRSNFPVVDTKAKPERPNGETSHLHFWRRRRRTGHRSSDPFIGAPAAFDAIAARRPPSPSVRAIPHGEHDRNGIGIGGRPLPTACFRAPTTSPRKSVRRSPFRVVSRKRRPGACRPACGRSPLPCQAIPSGFHVARINMTNVVMFMVGRLRRSRRSGDRTAVGHGTFVERRESGGPTADVSRHLGGALEVATVDTIYAAPHRVVEPIRDGLRLLVVLSGEMCLRVGKVPALEIGVPTCIVVLAEGEHACERIFAEHVPFRSVLLTLDPDLVRRELGGEPWRWLANAEISPEYPLLRSGSLDASARAVAAQLLALGRHADPFYRCAKALELAALVLGRFAVKGPSVARGAMSPGEREMVRRARDMLVDAMHAPPDIATLARACGTNPLKLNRGFHMLYGTTPYAYLQEHRLQTALRLLSGGARSVGQVAEETGYSRTHFANLFRRRFGMMPRDLLRRAEGHADDA</sequence>
<evidence type="ECO:0000313" key="6">
    <source>
        <dbReference type="Proteomes" id="UP000320314"/>
    </source>
</evidence>
<gene>
    <name evidence="5" type="ORF">FJU11_08220</name>
</gene>
<dbReference type="AlphaFoldDB" id="A0A506U8R6"/>
<dbReference type="InterPro" id="IPR009057">
    <property type="entry name" value="Homeodomain-like_sf"/>
</dbReference>
<feature type="region of interest" description="Disordered" evidence="3">
    <location>
        <begin position="23"/>
        <end position="45"/>
    </location>
</feature>
<evidence type="ECO:0000256" key="1">
    <source>
        <dbReference type="ARBA" id="ARBA00023015"/>
    </source>
</evidence>